<organism evidence="2 3">
    <name type="scientific">Shewanella cutis</name>
    <dbReference type="NCBI Taxonomy" id="2766780"/>
    <lineage>
        <taxon>Bacteria</taxon>
        <taxon>Pseudomonadati</taxon>
        <taxon>Pseudomonadota</taxon>
        <taxon>Gammaproteobacteria</taxon>
        <taxon>Alteromonadales</taxon>
        <taxon>Shewanellaceae</taxon>
        <taxon>Shewanella</taxon>
    </lineage>
</organism>
<accession>A0ABS9R004</accession>
<dbReference type="RefSeq" id="WP_240132355.1">
    <property type="nucleotide sequence ID" value="NZ_JACSDI010000021.1"/>
</dbReference>
<reference evidence="2 3" key="1">
    <citation type="submission" date="2020-08" db="EMBL/GenBank/DDBJ databases">
        <title>Whole genome sequence of Shewanella sp strain PS-2.</title>
        <authorList>
            <person name="Das S.K."/>
        </authorList>
    </citation>
    <scope>NUCLEOTIDE SEQUENCE [LARGE SCALE GENOMIC DNA]</scope>
    <source>
        <strain evidence="2 3">PS-2</strain>
    </source>
</reference>
<keyword evidence="3" id="KW-1185">Reference proteome</keyword>
<dbReference type="Proteomes" id="UP000829384">
    <property type="component" value="Unassembled WGS sequence"/>
</dbReference>
<dbReference type="Pfam" id="PF11782">
    <property type="entry name" value="DUF3319"/>
    <property type="match status" value="1"/>
</dbReference>
<protein>
    <submittedName>
        <fullName evidence="2">DUF3319 domain-containing protein</fullName>
    </submittedName>
</protein>
<evidence type="ECO:0000313" key="2">
    <source>
        <dbReference type="EMBL" id="MCG9965884.1"/>
    </source>
</evidence>
<name>A0ABS9R004_9GAMM</name>
<dbReference type="InterPro" id="IPR021753">
    <property type="entry name" value="DUF3319"/>
</dbReference>
<feature type="compositionally biased region" description="Polar residues" evidence="1">
    <location>
        <begin position="56"/>
        <end position="71"/>
    </location>
</feature>
<proteinExistence type="predicted"/>
<comment type="caution">
    <text evidence="2">The sequence shown here is derived from an EMBL/GenBank/DDBJ whole genome shotgun (WGS) entry which is preliminary data.</text>
</comment>
<feature type="region of interest" description="Disordered" evidence="1">
    <location>
        <begin position="56"/>
        <end position="79"/>
    </location>
</feature>
<sequence>MKKLVYQGFILTNSEGRTDTWKLTIGEQNRIGSLFELRRLVNYYLELGIVPATRASLQDAKQTQNSMSKNTLKPRKRES</sequence>
<gene>
    <name evidence="2" type="ORF">H9J30_18455</name>
</gene>
<dbReference type="EMBL" id="JACSDI010000021">
    <property type="protein sequence ID" value="MCG9965884.1"/>
    <property type="molecule type" value="Genomic_DNA"/>
</dbReference>
<evidence type="ECO:0000256" key="1">
    <source>
        <dbReference type="SAM" id="MobiDB-lite"/>
    </source>
</evidence>
<evidence type="ECO:0000313" key="3">
    <source>
        <dbReference type="Proteomes" id="UP000829384"/>
    </source>
</evidence>